<dbReference type="Pfam" id="PF07596">
    <property type="entry name" value="SBP_bac_10"/>
    <property type="match status" value="1"/>
</dbReference>
<dbReference type="PANTHER" id="PTHR30093:SF2">
    <property type="entry name" value="TYPE II SECRETION SYSTEM PROTEIN H"/>
    <property type="match status" value="1"/>
</dbReference>
<dbReference type="InterPro" id="IPR045584">
    <property type="entry name" value="Pilin-like"/>
</dbReference>
<reference evidence="2 3" key="1">
    <citation type="submission" date="2019-02" db="EMBL/GenBank/DDBJ databases">
        <title>Deep-cultivation of Planctomycetes and their phenomic and genomic characterization uncovers novel biology.</title>
        <authorList>
            <person name="Wiegand S."/>
            <person name="Jogler M."/>
            <person name="Boedeker C."/>
            <person name="Pinto D."/>
            <person name="Vollmers J."/>
            <person name="Rivas-Marin E."/>
            <person name="Kohn T."/>
            <person name="Peeters S.H."/>
            <person name="Heuer A."/>
            <person name="Rast P."/>
            <person name="Oberbeckmann S."/>
            <person name="Bunk B."/>
            <person name="Jeske O."/>
            <person name="Meyerdierks A."/>
            <person name="Storesund J.E."/>
            <person name="Kallscheuer N."/>
            <person name="Luecker S."/>
            <person name="Lage O.M."/>
            <person name="Pohl T."/>
            <person name="Merkel B.J."/>
            <person name="Hornburger P."/>
            <person name="Mueller R.-W."/>
            <person name="Bruemmer F."/>
            <person name="Labrenz M."/>
            <person name="Spormann A.M."/>
            <person name="Op den Camp H."/>
            <person name="Overmann J."/>
            <person name="Amann R."/>
            <person name="Jetten M.S.M."/>
            <person name="Mascher T."/>
            <person name="Medema M.H."/>
            <person name="Devos D.P."/>
            <person name="Kaster A.-K."/>
            <person name="Ovreas L."/>
            <person name="Rohde M."/>
            <person name="Galperin M.Y."/>
            <person name="Jogler C."/>
        </authorList>
    </citation>
    <scope>NUCLEOTIDE SEQUENCE [LARGE SCALE GENOMIC DNA]</scope>
    <source>
        <strain evidence="2 3">ElP</strain>
    </source>
</reference>
<dbReference type="PROSITE" id="PS00409">
    <property type="entry name" value="PROKAR_NTER_METHYL"/>
    <property type="match status" value="1"/>
</dbReference>
<protein>
    <submittedName>
        <fullName evidence="2">Type II secretion system protein G</fullName>
    </submittedName>
</protein>
<dbReference type="NCBIfam" id="TIGR04294">
    <property type="entry name" value="pre_pil_HX9DG"/>
    <property type="match status" value="1"/>
</dbReference>
<dbReference type="RefSeq" id="WP_145277785.1">
    <property type="nucleotide sequence ID" value="NZ_CP036426.1"/>
</dbReference>
<name>A0A518HDY2_9BACT</name>
<dbReference type="PANTHER" id="PTHR30093">
    <property type="entry name" value="GENERAL SECRETION PATHWAY PROTEIN G"/>
    <property type="match status" value="1"/>
</dbReference>
<dbReference type="SUPFAM" id="SSF54523">
    <property type="entry name" value="Pili subunits"/>
    <property type="match status" value="1"/>
</dbReference>
<sequence length="354" mass="37701">MSRRRGFTLIELLVVIAIIGVLIALLLPAVQAAREAARRAQCTNNLKQLGLALHNYNDTLGALPPTLVLTGTGPASVTWTNSFGAHPRILPHAEQGNVFNSLNFDLDMYAAGGQNRTATAVYINLLVCPSETRQDFTHNVGGHMNVCNYGYCEGDWFVWGGAGSTRKNRSAFGPNQARRLAEFRDGLSNTLWISEGKAYTPYYRDCAGDGTLANFGPGKTYHADNVPPPAADPYAVAPEYGGGCALRDGTSEGGHVEWVESGVHHAGFTTAWPPNTQIRGGPGGAYADMDLNSRREKIGGMSFAAITARSYHPGGVNALLGDGSVRFVKGTIDGLTWRALGTVSGGEVISADQF</sequence>
<dbReference type="Gene3D" id="3.30.700.10">
    <property type="entry name" value="Glycoprotein, Type 4 Pilin"/>
    <property type="match status" value="1"/>
</dbReference>
<evidence type="ECO:0000313" key="2">
    <source>
        <dbReference type="EMBL" id="QDV38916.1"/>
    </source>
</evidence>
<dbReference type="InterPro" id="IPR027558">
    <property type="entry name" value="Pre_pil_HX9DG_C"/>
</dbReference>
<dbReference type="AlphaFoldDB" id="A0A518HDY2"/>
<evidence type="ECO:0000313" key="3">
    <source>
        <dbReference type="Proteomes" id="UP000317835"/>
    </source>
</evidence>
<dbReference type="Proteomes" id="UP000317835">
    <property type="component" value="Chromosome"/>
</dbReference>
<organism evidence="2 3">
    <name type="scientific">Tautonia plasticadhaerens</name>
    <dbReference type="NCBI Taxonomy" id="2527974"/>
    <lineage>
        <taxon>Bacteria</taxon>
        <taxon>Pseudomonadati</taxon>
        <taxon>Planctomycetota</taxon>
        <taxon>Planctomycetia</taxon>
        <taxon>Isosphaerales</taxon>
        <taxon>Isosphaeraceae</taxon>
        <taxon>Tautonia</taxon>
    </lineage>
</organism>
<gene>
    <name evidence="2" type="primary">pulG_11</name>
    <name evidence="2" type="ORF">ElP_68760</name>
</gene>
<dbReference type="KEGG" id="tpla:ElP_68760"/>
<dbReference type="NCBIfam" id="TIGR02532">
    <property type="entry name" value="IV_pilin_GFxxxE"/>
    <property type="match status" value="1"/>
</dbReference>
<evidence type="ECO:0000259" key="1">
    <source>
        <dbReference type="Pfam" id="PF07596"/>
    </source>
</evidence>
<feature type="domain" description="DUF1559" evidence="1">
    <location>
        <begin position="31"/>
        <end position="333"/>
    </location>
</feature>
<accession>A0A518HDY2</accession>
<dbReference type="OrthoDB" id="254858at2"/>
<keyword evidence="3" id="KW-1185">Reference proteome</keyword>
<dbReference type="EMBL" id="CP036426">
    <property type="protein sequence ID" value="QDV38916.1"/>
    <property type="molecule type" value="Genomic_DNA"/>
</dbReference>
<proteinExistence type="predicted"/>
<dbReference type="Pfam" id="PF07963">
    <property type="entry name" value="N_methyl"/>
    <property type="match status" value="1"/>
</dbReference>
<dbReference type="InterPro" id="IPR011453">
    <property type="entry name" value="DUF1559"/>
</dbReference>
<dbReference type="InterPro" id="IPR012902">
    <property type="entry name" value="N_methyl_site"/>
</dbReference>